<dbReference type="PROSITE" id="PS50994">
    <property type="entry name" value="INTEGRASE"/>
    <property type="match status" value="1"/>
</dbReference>
<keyword evidence="4" id="KW-0863">Zinc-finger</keyword>
<dbReference type="Pfam" id="PF24626">
    <property type="entry name" value="SH3_Tf2-1"/>
    <property type="match status" value="1"/>
</dbReference>
<dbReference type="Gene3D" id="3.30.70.270">
    <property type="match status" value="2"/>
</dbReference>
<feature type="region of interest" description="Disordered" evidence="5">
    <location>
        <begin position="134"/>
        <end position="153"/>
    </location>
</feature>
<evidence type="ECO:0000259" key="7">
    <source>
        <dbReference type="PROSITE" id="PS50994"/>
    </source>
</evidence>
<evidence type="ECO:0000256" key="3">
    <source>
        <dbReference type="ARBA" id="ARBA00023125"/>
    </source>
</evidence>
<dbReference type="SMART" id="SM00343">
    <property type="entry name" value="ZnF_C2HC"/>
    <property type="match status" value="1"/>
</dbReference>
<dbReference type="EMBL" id="OIVN01006376">
    <property type="protein sequence ID" value="SPD31744.1"/>
    <property type="molecule type" value="Genomic_DNA"/>
</dbReference>
<dbReference type="Pfam" id="PF17919">
    <property type="entry name" value="RT_RNaseH_2"/>
    <property type="match status" value="1"/>
</dbReference>
<dbReference type="FunFam" id="3.30.70.270:FF:000020">
    <property type="entry name" value="Transposon Tf2-6 polyprotein-like Protein"/>
    <property type="match status" value="1"/>
</dbReference>
<name>A0A2N9J550_FAGSY</name>
<protein>
    <recommendedName>
        <fullName evidence="9">CCHC-type domain-containing protein</fullName>
    </recommendedName>
</protein>
<dbReference type="InterPro" id="IPR001584">
    <property type="entry name" value="Integrase_cat-core"/>
</dbReference>
<dbReference type="PANTHER" id="PTHR35046">
    <property type="entry name" value="ZINC KNUCKLE (CCHC-TYPE) FAMILY PROTEIN"/>
    <property type="match status" value="1"/>
</dbReference>
<evidence type="ECO:0000256" key="5">
    <source>
        <dbReference type="SAM" id="MobiDB-lite"/>
    </source>
</evidence>
<feature type="region of interest" description="Disordered" evidence="5">
    <location>
        <begin position="186"/>
        <end position="209"/>
    </location>
</feature>
<dbReference type="GO" id="GO:0008270">
    <property type="term" value="F:zinc ion binding"/>
    <property type="evidence" value="ECO:0007669"/>
    <property type="project" value="UniProtKB-KW"/>
</dbReference>
<feature type="region of interest" description="Disordered" evidence="5">
    <location>
        <begin position="20"/>
        <end position="51"/>
    </location>
</feature>
<keyword evidence="2" id="KW-0064">Aspartyl protease</keyword>
<dbReference type="Gene3D" id="3.30.420.10">
    <property type="entry name" value="Ribonuclease H-like superfamily/Ribonuclease H"/>
    <property type="match status" value="1"/>
</dbReference>
<dbReference type="InterPro" id="IPR043502">
    <property type="entry name" value="DNA/RNA_pol_sf"/>
</dbReference>
<proteinExistence type="predicted"/>
<dbReference type="GO" id="GO:0006508">
    <property type="term" value="P:proteolysis"/>
    <property type="evidence" value="ECO:0007669"/>
    <property type="project" value="UniProtKB-KW"/>
</dbReference>
<feature type="compositionally biased region" description="Acidic residues" evidence="5">
    <location>
        <begin position="186"/>
        <end position="200"/>
    </location>
</feature>
<dbReference type="AlphaFoldDB" id="A0A2N9J550"/>
<evidence type="ECO:0000256" key="4">
    <source>
        <dbReference type="PROSITE-ProRule" id="PRU00047"/>
    </source>
</evidence>
<keyword evidence="1" id="KW-0645">Protease</keyword>
<evidence type="ECO:0000259" key="6">
    <source>
        <dbReference type="PROSITE" id="PS50158"/>
    </source>
</evidence>
<dbReference type="PANTHER" id="PTHR35046:SF18">
    <property type="entry name" value="RNA-DIRECTED DNA POLYMERASE"/>
    <property type="match status" value="1"/>
</dbReference>
<gene>
    <name evidence="8" type="ORF">FSB_LOCUS59626</name>
</gene>
<dbReference type="InterPro" id="IPR056924">
    <property type="entry name" value="SH3_Tf2-1"/>
</dbReference>
<sequence>MFFSLLFRCVSWHQSLVSKPGRRDGGDHHRQRDPEFRDRGGQDFRGYGGRGEQNEYRMKMDLLTFDGHLHVKDFLDWQSNVERFFDYMEILEDKKVKLVAYKLIGGASVWGKQPVTSQQLVAISGSGLSTSIAPATTNTTRKDTTQNPNPYARAEGDKCYRCGQPGHRSNQCPQRGAVNLVEGEEFVEGDEDDVDSEDKDDGLTKPDDRDLLSHSLVVRRLLLTPRREGHPQRHSIFKQDALKEDLFSSLATETLGLKRRKRGEIHVLVVHGVVQAEPVTILKQIQPILEEFREIIPVELPHGLPPMRDIQHHIYLVPGSSLPNLPHYQIQTESEHVVHLREVLIVLLENKLYVNLKKSSFMTDILLFLGFVVSAEGIRVDKEKVRAIREWPTPKIVGEVRSFHGLATFYRKFVRNFSSIVAPIIKCMKKGKFHWGEDAKQIFALVKDKLSTTPVLALPSFEKLFQVECDTSIVGVGAVLSQESRLIAFYSENLSDACKKWSTYELEFYAIFRALKQWEHYLKFSFSLKLKSGQLKKVTDALNQRASLLVTLRTEVIGFDYLKELYEEDDDFGNFWAKCQNGRLFEGVFIQGGYLFCGHLGRDKTVALEEERYYWPQLKRDVGNHVFQNGTLYSLQEDIRCYACGNLFFKEVVRLHGMPQSITSDRDTKFLFHFWKTLWKQFDMSLNYSSTSHPQTDGQTKVVNRNLDNLIRCIFGAKNMADKIHAIQEEVRNQLEAYPTKYKEATDKKRWEKVFNEGDLVMVYLQKGRFLVGTYNKLKDKKYGPYKIIKKINDNAYVVDLPADMAISSTFNAADMFEYFPPDELIYTEHNLKSSSFEVGGTDVEQIAYAFLEQ</sequence>
<organism evidence="8">
    <name type="scientific">Fagus sylvatica</name>
    <name type="common">Beechnut</name>
    <dbReference type="NCBI Taxonomy" id="28930"/>
    <lineage>
        <taxon>Eukaryota</taxon>
        <taxon>Viridiplantae</taxon>
        <taxon>Streptophyta</taxon>
        <taxon>Embryophyta</taxon>
        <taxon>Tracheophyta</taxon>
        <taxon>Spermatophyta</taxon>
        <taxon>Magnoliopsida</taxon>
        <taxon>eudicotyledons</taxon>
        <taxon>Gunneridae</taxon>
        <taxon>Pentapetalae</taxon>
        <taxon>rosids</taxon>
        <taxon>fabids</taxon>
        <taxon>Fagales</taxon>
        <taxon>Fagaceae</taxon>
        <taxon>Fagus</taxon>
    </lineage>
</organism>
<evidence type="ECO:0000313" key="8">
    <source>
        <dbReference type="EMBL" id="SPD31744.1"/>
    </source>
</evidence>
<dbReference type="InterPro" id="IPR036875">
    <property type="entry name" value="Znf_CCHC_sf"/>
</dbReference>
<dbReference type="InterPro" id="IPR043128">
    <property type="entry name" value="Rev_trsase/Diguanyl_cyclase"/>
</dbReference>
<dbReference type="Gene3D" id="4.10.60.10">
    <property type="entry name" value="Zinc finger, CCHC-type"/>
    <property type="match status" value="1"/>
</dbReference>
<dbReference type="InterPro" id="IPR036397">
    <property type="entry name" value="RNaseH_sf"/>
</dbReference>
<keyword evidence="3" id="KW-0238">DNA-binding</keyword>
<evidence type="ECO:0000256" key="1">
    <source>
        <dbReference type="ARBA" id="ARBA00022670"/>
    </source>
</evidence>
<dbReference type="Pfam" id="PF00098">
    <property type="entry name" value="zf-CCHC"/>
    <property type="match status" value="1"/>
</dbReference>
<feature type="compositionally biased region" description="Basic and acidic residues" evidence="5">
    <location>
        <begin position="21"/>
        <end position="42"/>
    </location>
</feature>
<evidence type="ECO:0008006" key="9">
    <source>
        <dbReference type="Google" id="ProtNLM"/>
    </source>
</evidence>
<dbReference type="GO" id="GO:0004190">
    <property type="term" value="F:aspartic-type endopeptidase activity"/>
    <property type="evidence" value="ECO:0007669"/>
    <property type="project" value="UniProtKB-KW"/>
</dbReference>
<keyword evidence="2" id="KW-0378">Hydrolase</keyword>
<dbReference type="SUPFAM" id="SSF57756">
    <property type="entry name" value="Retrovirus zinc finger-like domains"/>
    <property type="match status" value="1"/>
</dbReference>
<feature type="domain" description="Integrase catalytic" evidence="7">
    <location>
        <begin position="648"/>
        <end position="759"/>
    </location>
</feature>
<dbReference type="InterPro" id="IPR001878">
    <property type="entry name" value="Znf_CCHC"/>
</dbReference>
<keyword evidence="4" id="KW-0479">Metal-binding</keyword>
<evidence type="ECO:0000256" key="2">
    <source>
        <dbReference type="ARBA" id="ARBA00022750"/>
    </source>
</evidence>
<dbReference type="GO" id="GO:0003677">
    <property type="term" value="F:DNA binding"/>
    <property type="evidence" value="ECO:0007669"/>
    <property type="project" value="UniProtKB-KW"/>
</dbReference>
<dbReference type="PROSITE" id="PS50158">
    <property type="entry name" value="ZF_CCHC"/>
    <property type="match status" value="1"/>
</dbReference>
<dbReference type="SUPFAM" id="SSF56672">
    <property type="entry name" value="DNA/RNA polymerases"/>
    <property type="match status" value="1"/>
</dbReference>
<accession>A0A2N9J550</accession>
<dbReference type="SUPFAM" id="SSF53098">
    <property type="entry name" value="Ribonuclease H-like"/>
    <property type="match status" value="1"/>
</dbReference>
<reference evidence="8" key="1">
    <citation type="submission" date="2018-02" db="EMBL/GenBank/DDBJ databases">
        <authorList>
            <person name="Cohen D.B."/>
            <person name="Kent A.D."/>
        </authorList>
    </citation>
    <scope>NUCLEOTIDE SEQUENCE</scope>
</reference>
<feature type="domain" description="CCHC-type" evidence="6">
    <location>
        <begin position="158"/>
        <end position="174"/>
    </location>
</feature>
<dbReference type="InterPro" id="IPR041577">
    <property type="entry name" value="RT_RNaseH_2"/>
</dbReference>
<dbReference type="InterPro" id="IPR012337">
    <property type="entry name" value="RNaseH-like_sf"/>
</dbReference>
<dbReference type="GO" id="GO:0015074">
    <property type="term" value="P:DNA integration"/>
    <property type="evidence" value="ECO:0007669"/>
    <property type="project" value="InterPro"/>
</dbReference>
<keyword evidence="4" id="KW-0862">Zinc</keyword>